<dbReference type="SUPFAM" id="SSF53383">
    <property type="entry name" value="PLP-dependent transferases"/>
    <property type="match status" value="1"/>
</dbReference>
<comment type="cofactor">
    <cofactor evidence="1">
        <name>pyridoxal 5'-phosphate</name>
        <dbReference type="ChEBI" id="CHEBI:597326"/>
    </cofactor>
</comment>
<dbReference type="STRING" id="407234.SAMN05421795_101810"/>
<dbReference type="InterPro" id="IPR005860">
    <property type="entry name" value="CobD"/>
</dbReference>
<evidence type="ECO:0000256" key="4">
    <source>
        <dbReference type="ARBA" id="ARBA00012285"/>
    </source>
</evidence>
<accession>A0A1N7KC64</accession>
<keyword evidence="13" id="KW-1185">Reference proteome</keyword>
<dbReference type="PANTHER" id="PTHR42885">
    <property type="entry name" value="HISTIDINOL-PHOSPHATE AMINOTRANSFERASE-RELATED"/>
    <property type="match status" value="1"/>
</dbReference>
<dbReference type="EC" id="4.1.1.81" evidence="4"/>
<evidence type="ECO:0000256" key="8">
    <source>
        <dbReference type="ARBA" id="ARBA00029996"/>
    </source>
</evidence>
<evidence type="ECO:0000256" key="10">
    <source>
        <dbReference type="SAM" id="MobiDB-lite"/>
    </source>
</evidence>
<evidence type="ECO:0000256" key="7">
    <source>
        <dbReference type="ARBA" id="ARBA00023239"/>
    </source>
</evidence>
<dbReference type="GO" id="GO:0030170">
    <property type="term" value="F:pyridoxal phosphate binding"/>
    <property type="evidence" value="ECO:0007669"/>
    <property type="project" value="InterPro"/>
</dbReference>
<feature type="region of interest" description="Disordered" evidence="10">
    <location>
        <begin position="1"/>
        <end position="21"/>
    </location>
</feature>
<dbReference type="GO" id="GO:0009236">
    <property type="term" value="P:cobalamin biosynthetic process"/>
    <property type="evidence" value="ECO:0007669"/>
    <property type="project" value="UniProtKB-UniPathway"/>
</dbReference>
<reference evidence="13" key="1">
    <citation type="submission" date="2017-01" db="EMBL/GenBank/DDBJ databases">
        <authorList>
            <person name="Varghese N."/>
            <person name="Submissions S."/>
        </authorList>
    </citation>
    <scope>NUCLEOTIDE SEQUENCE [LARGE SCALE GENOMIC DNA]</scope>
    <source>
        <strain evidence="13">DSM 18714</strain>
    </source>
</reference>
<dbReference type="InterPro" id="IPR015421">
    <property type="entry name" value="PyrdxlP-dep_Trfase_major"/>
</dbReference>
<evidence type="ECO:0000313" key="13">
    <source>
        <dbReference type="Proteomes" id="UP000186098"/>
    </source>
</evidence>
<dbReference type="PANTHER" id="PTHR42885:SF1">
    <property type="entry name" value="THREONINE-PHOSPHATE DECARBOXYLASE"/>
    <property type="match status" value="1"/>
</dbReference>
<dbReference type="CDD" id="cd00609">
    <property type="entry name" value="AAT_like"/>
    <property type="match status" value="1"/>
</dbReference>
<dbReference type="Pfam" id="PF00155">
    <property type="entry name" value="Aminotran_1_2"/>
    <property type="match status" value="1"/>
</dbReference>
<comment type="pathway">
    <text evidence="3">Cofactor biosynthesis; adenosylcobalamin biosynthesis.</text>
</comment>
<dbReference type="RefSeq" id="WP_076363584.1">
    <property type="nucleotide sequence ID" value="NZ_FTOM01000001.1"/>
</dbReference>
<dbReference type="AlphaFoldDB" id="A0A1N7KC64"/>
<proteinExistence type="predicted"/>
<dbReference type="EMBL" id="FTOM01000001">
    <property type="protein sequence ID" value="SIS59181.1"/>
    <property type="molecule type" value="Genomic_DNA"/>
</dbReference>
<evidence type="ECO:0000256" key="3">
    <source>
        <dbReference type="ARBA" id="ARBA00004953"/>
    </source>
</evidence>
<dbReference type="InterPro" id="IPR015424">
    <property type="entry name" value="PyrdxlP-dep_Trfase"/>
</dbReference>
<evidence type="ECO:0000256" key="5">
    <source>
        <dbReference type="ARBA" id="ARBA00022573"/>
    </source>
</evidence>
<keyword evidence="7" id="KW-0456">Lyase</keyword>
<evidence type="ECO:0000256" key="1">
    <source>
        <dbReference type="ARBA" id="ARBA00001933"/>
    </source>
</evidence>
<dbReference type="UniPathway" id="UPA00148"/>
<sequence length="331" mass="34640">MTDTTLPPRRPREHGGNLDAARSRFGGEDWIDLSTGINRQPYPLPPLSPAAWTDLPTRAAQERLTAVAASAFATPAAILALNGAQGAIQLIPRVGRPGRARVLGPTYNEHAGALRAAGWAVTEVATLDALAGADLAVVVNPNNPDGQSHDPQALLRLSRQVGRLVVDESFADPVPGLSLAPQAGVRGLFVLRSFGKFWGLAGVRLGFVLGHPDDIAALSDLAGPWPVSGAAIEIGCAALADRAWTAASTARLVAETARLDALAAGAGWTLVGGTALFRTYQTGDGLAAQERLARARIWTRAFSARPGWLRLGLPGTETEWTRLAAALEGTD</sequence>
<keyword evidence="6" id="KW-0663">Pyridoxal phosphate</keyword>
<dbReference type="InterPro" id="IPR004839">
    <property type="entry name" value="Aminotransferase_I/II_large"/>
</dbReference>
<evidence type="ECO:0000313" key="12">
    <source>
        <dbReference type="EMBL" id="SIS59181.1"/>
    </source>
</evidence>
<dbReference type="Gene3D" id="3.40.640.10">
    <property type="entry name" value="Type I PLP-dependent aspartate aminotransferase-like (Major domain)"/>
    <property type="match status" value="1"/>
</dbReference>
<comment type="function">
    <text evidence="2">Decarboxylates L-threonine-O-3-phosphate to yield (R)-1-amino-2-propanol O-2-phosphate, the precursor for the linkage between the nucleotide loop and the corrin ring in cobalamin.</text>
</comment>
<dbReference type="NCBIfam" id="TIGR01140">
    <property type="entry name" value="L_thr_O3P_dcar"/>
    <property type="match status" value="1"/>
</dbReference>
<evidence type="ECO:0000256" key="2">
    <source>
        <dbReference type="ARBA" id="ARBA00003444"/>
    </source>
</evidence>
<name>A0A1N7KC64_9RHOB</name>
<dbReference type="InterPro" id="IPR015422">
    <property type="entry name" value="PyrdxlP-dep_Trfase_small"/>
</dbReference>
<dbReference type="Gene3D" id="3.90.1150.10">
    <property type="entry name" value="Aspartate Aminotransferase, domain 1"/>
    <property type="match status" value="1"/>
</dbReference>
<protein>
    <recommendedName>
        <fullName evidence="4">threonine-phosphate decarboxylase</fullName>
        <ecNumber evidence="4">4.1.1.81</ecNumber>
    </recommendedName>
    <alternativeName>
        <fullName evidence="8">L-threonine-O-3-phosphate decarboxylase</fullName>
    </alternativeName>
</protein>
<evidence type="ECO:0000259" key="11">
    <source>
        <dbReference type="Pfam" id="PF00155"/>
    </source>
</evidence>
<feature type="domain" description="Aminotransferase class I/classII large" evidence="11">
    <location>
        <begin position="66"/>
        <end position="327"/>
    </location>
</feature>
<dbReference type="Proteomes" id="UP000186098">
    <property type="component" value="Unassembled WGS sequence"/>
</dbReference>
<dbReference type="GO" id="GO:0048472">
    <property type="term" value="F:threonine-phosphate decarboxylase activity"/>
    <property type="evidence" value="ECO:0007669"/>
    <property type="project" value="UniProtKB-EC"/>
</dbReference>
<comment type="catalytic activity">
    <reaction evidence="9">
        <text>O-phospho-L-threonine + H(+) = (R)-1-aminopropan-2-yl phosphate + CO2</text>
        <dbReference type="Rhea" id="RHEA:11492"/>
        <dbReference type="ChEBI" id="CHEBI:15378"/>
        <dbReference type="ChEBI" id="CHEBI:16526"/>
        <dbReference type="ChEBI" id="CHEBI:58563"/>
        <dbReference type="ChEBI" id="CHEBI:58675"/>
        <dbReference type="EC" id="4.1.1.81"/>
    </reaction>
</comment>
<gene>
    <name evidence="12" type="ORF">SAMN05421795_101810</name>
</gene>
<evidence type="ECO:0000256" key="6">
    <source>
        <dbReference type="ARBA" id="ARBA00022898"/>
    </source>
</evidence>
<organism evidence="12 13">
    <name type="scientific">Phaeovulum vinaykumarii</name>
    <dbReference type="NCBI Taxonomy" id="407234"/>
    <lineage>
        <taxon>Bacteria</taxon>
        <taxon>Pseudomonadati</taxon>
        <taxon>Pseudomonadota</taxon>
        <taxon>Alphaproteobacteria</taxon>
        <taxon>Rhodobacterales</taxon>
        <taxon>Paracoccaceae</taxon>
        <taxon>Phaeovulum</taxon>
    </lineage>
</organism>
<evidence type="ECO:0000256" key="9">
    <source>
        <dbReference type="ARBA" id="ARBA00048531"/>
    </source>
</evidence>
<keyword evidence="5" id="KW-0169">Cobalamin biosynthesis</keyword>